<dbReference type="EMBL" id="CACSIO010000002">
    <property type="protein sequence ID" value="CAA0092578.1"/>
    <property type="molecule type" value="Genomic_DNA"/>
</dbReference>
<dbReference type="AlphaFoldDB" id="A0A5S9NQ89"/>
<evidence type="ECO:0000313" key="1">
    <source>
        <dbReference type="EMBL" id="CAA0092578.1"/>
    </source>
</evidence>
<proteinExistence type="predicted"/>
<accession>A0A5S9NQ89</accession>
<dbReference type="Proteomes" id="UP000441399">
    <property type="component" value="Unassembled WGS sequence"/>
</dbReference>
<protein>
    <submittedName>
        <fullName evidence="1">Uncharacterized protein</fullName>
    </submittedName>
</protein>
<gene>
    <name evidence="1" type="ORF">OPDIPICF_03835</name>
</gene>
<organism evidence="1 2">
    <name type="scientific">BD1-7 clade bacterium</name>
    <dbReference type="NCBI Taxonomy" id="2029982"/>
    <lineage>
        <taxon>Bacteria</taxon>
        <taxon>Pseudomonadati</taxon>
        <taxon>Pseudomonadota</taxon>
        <taxon>Gammaproteobacteria</taxon>
        <taxon>Cellvibrionales</taxon>
        <taxon>Spongiibacteraceae</taxon>
        <taxon>BD1-7 clade</taxon>
    </lineage>
</organism>
<name>A0A5S9NQ89_9GAMM</name>
<sequence>MSCCRPPLYMFSHLAFYVETVDYPSATALKQVAKVYSMIFTRKNQ</sequence>
<keyword evidence="2" id="KW-1185">Reference proteome</keyword>
<evidence type="ECO:0000313" key="2">
    <source>
        <dbReference type="Proteomes" id="UP000441399"/>
    </source>
</evidence>
<reference evidence="1 2" key="1">
    <citation type="submission" date="2019-11" db="EMBL/GenBank/DDBJ databases">
        <authorList>
            <person name="Holert J."/>
        </authorList>
    </citation>
    <scope>NUCLEOTIDE SEQUENCE [LARGE SCALE GENOMIC DNA]</scope>
    <source>
        <strain evidence="1">SB11_3</strain>
    </source>
</reference>